<gene>
    <name evidence="3" type="ORF">HRbin17_01105</name>
</gene>
<organism evidence="3 4">
    <name type="scientific">Candidatus Fervidibacter japonicus</name>
    <dbReference type="NCBI Taxonomy" id="2035412"/>
    <lineage>
        <taxon>Bacteria</taxon>
        <taxon>Candidatus Fervidibacterota</taxon>
        <taxon>Candidatus Fervidibacter</taxon>
    </lineage>
</organism>
<evidence type="ECO:0008006" key="5">
    <source>
        <dbReference type="Google" id="ProtNLM"/>
    </source>
</evidence>
<dbReference type="InterPro" id="IPR002201">
    <property type="entry name" value="Glyco_trans_9"/>
</dbReference>
<keyword evidence="2" id="KW-0808">Transferase</keyword>
<comment type="caution">
    <text evidence="3">The sequence shown here is derived from an EMBL/GenBank/DDBJ whole genome shotgun (WGS) entry which is preliminary data.</text>
</comment>
<dbReference type="PANTHER" id="PTHR30160">
    <property type="entry name" value="TETRAACYLDISACCHARIDE 4'-KINASE-RELATED"/>
    <property type="match status" value="1"/>
</dbReference>
<keyword evidence="1" id="KW-0328">Glycosyltransferase</keyword>
<dbReference type="CDD" id="cd03789">
    <property type="entry name" value="GT9_LPS_heptosyltransferase"/>
    <property type="match status" value="1"/>
</dbReference>
<dbReference type="Gene3D" id="3.40.50.2000">
    <property type="entry name" value="Glycogen Phosphorylase B"/>
    <property type="match status" value="2"/>
</dbReference>
<accession>A0A2H5XBM3</accession>
<evidence type="ECO:0000256" key="1">
    <source>
        <dbReference type="ARBA" id="ARBA00022676"/>
    </source>
</evidence>
<dbReference type="Pfam" id="PF01075">
    <property type="entry name" value="Glyco_transf_9"/>
    <property type="match status" value="1"/>
</dbReference>
<name>A0A2H5XBM3_9BACT</name>
<dbReference type="GO" id="GO:0009244">
    <property type="term" value="P:lipopolysaccharide core region biosynthetic process"/>
    <property type="evidence" value="ECO:0007669"/>
    <property type="project" value="TreeGrafter"/>
</dbReference>
<protein>
    <recommendedName>
        <fullName evidence="5">Lipopolysaccharide core heptosyltransferase RfaQ</fullName>
    </recommendedName>
</protein>
<dbReference type="InterPro" id="IPR051199">
    <property type="entry name" value="LPS_LOS_Heptosyltrfase"/>
</dbReference>
<dbReference type="GO" id="GO:0005829">
    <property type="term" value="C:cytosol"/>
    <property type="evidence" value="ECO:0007669"/>
    <property type="project" value="TreeGrafter"/>
</dbReference>
<proteinExistence type="predicted"/>
<evidence type="ECO:0000313" key="4">
    <source>
        <dbReference type="Proteomes" id="UP000236173"/>
    </source>
</evidence>
<reference evidence="4" key="1">
    <citation type="submission" date="2017-09" db="EMBL/GenBank/DDBJ databases">
        <title>Metaegenomics of thermophilic ammonia-oxidizing enrichment culture.</title>
        <authorList>
            <person name="Kato S."/>
            <person name="Suzuki K."/>
        </authorList>
    </citation>
    <scope>NUCLEOTIDE SEQUENCE [LARGE SCALE GENOMIC DNA]</scope>
</reference>
<evidence type="ECO:0000256" key="2">
    <source>
        <dbReference type="ARBA" id="ARBA00022679"/>
    </source>
</evidence>
<dbReference type="GO" id="GO:0008713">
    <property type="term" value="F:ADP-heptose-lipopolysaccharide heptosyltransferase activity"/>
    <property type="evidence" value="ECO:0007669"/>
    <property type="project" value="TreeGrafter"/>
</dbReference>
<dbReference type="AlphaFoldDB" id="A0A2H5XBM3"/>
<evidence type="ECO:0000313" key="3">
    <source>
        <dbReference type="EMBL" id="GBC98591.1"/>
    </source>
</evidence>
<sequence length="421" mass="46910">MAAPSGLERTARQGLRTGQFWLNRLMLLGMLAVGETLFRVKGLRSSNRTLTQLRDARSILVGRMDDRIGDFVLMTPFLRELRRNAPQAWITLLVTPTVAELALPCPHVNEVVVLDGVTRGACRTLRRYWRTIHMAATTLWAHRFDLALLPRWGTSGGYRSVFPLYWSGAQWRVGFSEYDANFQRRRLTGQDWLLTHALRDGTVKHEVVRYLDLLRFLGGAVRDERLEVWLTESDDADAAALLRAQGVGDDETLVAFGIGGTDLKRRWPLDGFIAVGKWLHQRYGVRVVLVGGVTERDFAQSIADGLEQAVINAAGALRLRATAALLRRCRLYIGHDTGAMHLAAAVGVPVVEISCHPKTGSPYSWNAPERFGPWGVAHRILQPERPLPPCTDECIAHQPHCIQQIAPEVVLDAAEALLALT</sequence>
<dbReference type="EMBL" id="BEHT01000012">
    <property type="protein sequence ID" value="GBC98591.1"/>
    <property type="molecule type" value="Genomic_DNA"/>
</dbReference>
<dbReference type="SUPFAM" id="SSF53756">
    <property type="entry name" value="UDP-Glycosyltransferase/glycogen phosphorylase"/>
    <property type="match status" value="1"/>
</dbReference>
<dbReference type="Proteomes" id="UP000236173">
    <property type="component" value="Unassembled WGS sequence"/>
</dbReference>
<dbReference type="PANTHER" id="PTHR30160:SF1">
    <property type="entry name" value="LIPOPOLYSACCHARIDE 1,2-N-ACETYLGLUCOSAMINETRANSFERASE-RELATED"/>
    <property type="match status" value="1"/>
</dbReference>